<evidence type="ECO:0000313" key="2">
    <source>
        <dbReference type="EMBL" id="OGF83324.1"/>
    </source>
</evidence>
<keyword evidence="1" id="KW-0326">Glycosidase</keyword>
<dbReference type="Gene3D" id="3.20.20.40">
    <property type="entry name" value="1, 4-beta cellobiohydrolase"/>
    <property type="match status" value="1"/>
</dbReference>
<keyword evidence="1" id="KW-0119">Carbohydrate metabolism</keyword>
<dbReference type="GO" id="GO:0004553">
    <property type="term" value="F:hydrolase activity, hydrolyzing O-glycosyl compounds"/>
    <property type="evidence" value="ECO:0007669"/>
    <property type="project" value="InterPro"/>
</dbReference>
<dbReference type="PRINTS" id="PR00733">
    <property type="entry name" value="GLHYDRLASE6"/>
</dbReference>
<organism evidence="2 3">
    <name type="scientific">Candidatus Giovannonibacteria bacterium RIFCSPLOWO2_01_FULL_46_13</name>
    <dbReference type="NCBI Taxonomy" id="1798352"/>
    <lineage>
        <taxon>Bacteria</taxon>
        <taxon>Candidatus Giovannoniibacteriota</taxon>
    </lineage>
</organism>
<dbReference type="PANTHER" id="PTHR34876">
    <property type="match status" value="1"/>
</dbReference>
<dbReference type="SUPFAM" id="SSF51989">
    <property type="entry name" value="Glycosyl hydrolases family 6, cellulases"/>
    <property type="match status" value="1"/>
</dbReference>
<accession>A0A1F5X619</accession>
<dbReference type="PANTHER" id="PTHR34876:SF4">
    <property type="entry name" value="1,4-BETA-D-GLUCAN CELLOBIOHYDROLASE C-RELATED"/>
    <property type="match status" value="1"/>
</dbReference>
<dbReference type="Pfam" id="PF01341">
    <property type="entry name" value="Glyco_hydro_6"/>
    <property type="match status" value="1"/>
</dbReference>
<evidence type="ECO:0000313" key="3">
    <source>
        <dbReference type="Proteomes" id="UP000178684"/>
    </source>
</evidence>
<comment type="similarity">
    <text evidence="1">Belongs to the glycosyl hydrolase family 6.</text>
</comment>
<proteinExistence type="inferred from homology"/>
<dbReference type="AlphaFoldDB" id="A0A1F5X619"/>
<keyword evidence="1" id="KW-0136">Cellulose degradation</keyword>
<name>A0A1F5X619_9BACT</name>
<protein>
    <recommendedName>
        <fullName evidence="1">Glucanase</fullName>
        <ecNumber evidence="1">3.2.1.-</ecNumber>
    </recommendedName>
</protein>
<dbReference type="GO" id="GO:0030245">
    <property type="term" value="P:cellulose catabolic process"/>
    <property type="evidence" value="ECO:0007669"/>
    <property type="project" value="UniProtKB-KW"/>
</dbReference>
<evidence type="ECO:0000256" key="1">
    <source>
        <dbReference type="RuleBase" id="RU361186"/>
    </source>
</evidence>
<dbReference type="Proteomes" id="UP000178684">
    <property type="component" value="Unassembled WGS sequence"/>
</dbReference>
<keyword evidence="1" id="KW-0624">Polysaccharide degradation</keyword>
<sequence length="346" mass="38031">MRWLIGFSFVALGLLWLSGIVSWEFEVPSYKAPEHHREEKVPSLFSSSTPEALIRIVERILPPPSRREVFQGCSIVDSSIFYVGTSTQSARLERTLREEGRTEDAELLCEISRRPQGIWITGDRPDAAKRVAEFIEDASSVGRIPVFVLYNVPGTLIHSIGDAIGNNKAWIILEPDALGLAANLSQGDREARLSELRREVEILKSSAPSSRVYIDAGHSSWHSSQEIVEYLKQAGIASADGFSTNVSNFRPLSDEIIYGKDISKRTDGKHFIIDTSRNGASVSSSEWCNPAGAALGYSPTADTDDALIDAFLWVKPPGESDGSCNGGPSAGKFWLERALGMVKRKY</sequence>
<dbReference type="InterPro" id="IPR036434">
    <property type="entry name" value="Beta_cellobiohydrolase_sf"/>
</dbReference>
<dbReference type="EC" id="3.2.1.-" evidence="1"/>
<keyword evidence="1" id="KW-0378">Hydrolase</keyword>
<gene>
    <name evidence="2" type="ORF">A3B18_01625</name>
</gene>
<reference evidence="2 3" key="1">
    <citation type="journal article" date="2016" name="Nat. Commun.">
        <title>Thousands of microbial genomes shed light on interconnected biogeochemical processes in an aquifer system.</title>
        <authorList>
            <person name="Anantharaman K."/>
            <person name="Brown C.T."/>
            <person name="Hug L.A."/>
            <person name="Sharon I."/>
            <person name="Castelle C.J."/>
            <person name="Probst A.J."/>
            <person name="Thomas B.C."/>
            <person name="Singh A."/>
            <person name="Wilkins M.J."/>
            <person name="Karaoz U."/>
            <person name="Brodie E.L."/>
            <person name="Williams K.H."/>
            <person name="Hubbard S.S."/>
            <person name="Banfield J.F."/>
        </authorList>
    </citation>
    <scope>NUCLEOTIDE SEQUENCE [LARGE SCALE GENOMIC DNA]</scope>
</reference>
<dbReference type="InterPro" id="IPR016288">
    <property type="entry name" value="Beta_cellobiohydrolase"/>
</dbReference>
<dbReference type="EMBL" id="MFIE01000003">
    <property type="protein sequence ID" value="OGF83324.1"/>
    <property type="molecule type" value="Genomic_DNA"/>
</dbReference>
<comment type="caution">
    <text evidence="2">The sequence shown here is derived from an EMBL/GenBank/DDBJ whole genome shotgun (WGS) entry which is preliminary data.</text>
</comment>